<dbReference type="RefSeq" id="WP_251260228.1">
    <property type="nucleotide sequence ID" value="NZ_JAMQGP010000001.1"/>
</dbReference>
<evidence type="ECO:0000313" key="10">
    <source>
        <dbReference type="Proteomes" id="UP001165393"/>
    </source>
</evidence>
<evidence type="ECO:0000256" key="5">
    <source>
        <dbReference type="ARBA" id="ARBA00023295"/>
    </source>
</evidence>
<keyword evidence="4" id="KW-0119">Carbohydrate metabolism</keyword>
<dbReference type="InterPro" id="IPR052176">
    <property type="entry name" value="Glycosyl_Hydrlase_43_Enz"/>
</dbReference>
<evidence type="ECO:0000256" key="7">
    <source>
        <dbReference type="RuleBase" id="RU361187"/>
    </source>
</evidence>
<gene>
    <name evidence="9" type="ORF">NAF29_04210</name>
</gene>
<dbReference type="InterPro" id="IPR006710">
    <property type="entry name" value="Glyco_hydro_43"/>
</dbReference>
<organism evidence="9 10">
    <name type="scientific">Echinimonas agarilytica</name>
    <dbReference type="NCBI Taxonomy" id="1215918"/>
    <lineage>
        <taxon>Bacteria</taxon>
        <taxon>Pseudomonadati</taxon>
        <taxon>Pseudomonadota</taxon>
        <taxon>Gammaproteobacteria</taxon>
        <taxon>Alteromonadales</taxon>
        <taxon>Echinimonadaceae</taxon>
        <taxon>Echinimonas</taxon>
    </lineage>
</organism>
<feature type="site" description="Important for catalytic activity, responsible for pKa modulation of the active site Glu and correct orientation of both the proton donor and substrate" evidence="6">
    <location>
        <position position="182"/>
    </location>
</feature>
<dbReference type="AlphaFoldDB" id="A0AA42B6P1"/>
<dbReference type="EMBL" id="JAMQGP010000001">
    <property type="protein sequence ID" value="MCM2678880.1"/>
    <property type="molecule type" value="Genomic_DNA"/>
</dbReference>
<evidence type="ECO:0000256" key="8">
    <source>
        <dbReference type="SAM" id="SignalP"/>
    </source>
</evidence>
<dbReference type="Pfam" id="PF04616">
    <property type="entry name" value="Glyco_hydro_43"/>
    <property type="match status" value="1"/>
</dbReference>
<comment type="caution">
    <text evidence="9">The sequence shown here is derived from an EMBL/GenBank/DDBJ whole genome shotgun (WGS) entry which is preliminary data.</text>
</comment>
<keyword evidence="3 7" id="KW-0378">Hydrolase</keyword>
<sequence length="506" mass="56783">MTIFNFKSAVLTVVVGGLFSVSAVAGKPNSNTKPYPYNNPVIQHMYTADAAPHVMPDGRVWMATSVDHEEGGNYSTMHEYHTFSSAELTKWTDHGSVLHLDDVIEKENPKVDDWALWAPDLVYRDGKYYLFYPVHILHRQIKNPPSGWPVGKTTYIAVAVADSPDEKFTVIQHKIPMSEGMDPAVFIDDDDQVYMYWSDQYVVDGVVHGVLKYARLKDNMIELAEAPKTLDVGADHFMEAAWMHKRKGRYYFSYHTHYQKPISPQNPDDPERMKSHLDYSWGDSPTGPLAYGGVMNKEIGVGVPTDTLMPKGDVVPWRLTQSNHGGIVEFHGQDYLFYHSSALSSWRQDEFKGPGTWTQRSVSIDSLNYTDGGRVIPVQQTLESVSPVTVKQPFEIDFGTVSFGPKNQIKLAQVELGSGYYYFDATITPADIDGRIEIRLDHANGPLVGTIVLTEQRLKARHGLVDTFVRDAKGTRDVYLIHHPEHKHGSVSLSGARFFAGHPKGL</sequence>
<reference evidence="9 10" key="1">
    <citation type="journal article" date="2013" name="Antonie Van Leeuwenhoek">
        <title>Echinimonas agarilytica gen. nov., sp. nov., a new gammaproteobacterium isolated from the sea urchin Strongylocentrotus intermedius.</title>
        <authorList>
            <person name="Nedashkovskaya O.I."/>
            <person name="Stenkova A.M."/>
            <person name="Zhukova N.V."/>
            <person name="Van Trappen S."/>
            <person name="Lee J.S."/>
            <person name="Kim S.B."/>
        </authorList>
    </citation>
    <scope>NUCLEOTIDE SEQUENCE [LARGE SCALE GENOMIC DNA]</scope>
    <source>
        <strain evidence="9 10">KMM 6351</strain>
    </source>
</reference>
<accession>A0AA42B6P1</accession>
<evidence type="ECO:0000256" key="4">
    <source>
        <dbReference type="ARBA" id="ARBA00023277"/>
    </source>
</evidence>
<keyword evidence="5 7" id="KW-0326">Glycosidase</keyword>
<evidence type="ECO:0000256" key="1">
    <source>
        <dbReference type="ARBA" id="ARBA00009865"/>
    </source>
</evidence>
<dbReference type="PANTHER" id="PTHR43772">
    <property type="entry name" value="ENDO-1,4-BETA-XYLANASE"/>
    <property type="match status" value="1"/>
</dbReference>
<dbReference type="Gene3D" id="2.60.120.260">
    <property type="entry name" value="Galactose-binding domain-like"/>
    <property type="match status" value="1"/>
</dbReference>
<feature type="signal peptide" evidence="8">
    <location>
        <begin position="1"/>
        <end position="25"/>
    </location>
</feature>
<protein>
    <submittedName>
        <fullName evidence="9">Family 43 glycosylhydrolase</fullName>
    </submittedName>
</protein>
<dbReference type="GO" id="GO:0004553">
    <property type="term" value="F:hydrolase activity, hydrolyzing O-glycosyl compounds"/>
    <property type="evidence" value="ECO:0007669"/>
    <property type="project" value="InterPro"/>
</dbReference>
<dbReference type="GO" id="GO:0045493">
    <property type="term" value="P:xylan catabolic process"/>
    <property type="evidence" value="ECO:0007669"/>
    <property type="project" value="UniProtKB-KW"/>
</dbReference>
<proteinExistence type="inferred from homology"/>
<keyword evidence="8" id="KW-0732">Signal</keyword>
<evidence type="ECO:0000313" key="9">
    <source>
        <dbReference type="EMBL" id="MCM2678880.1"/>
    </source>
</evidence>
<dbReference type="CDD" id="cd04084">
    <property type="entry name" value="CBM6_xylanase-like"/>
    <property type="match status" value="1"/>
</dbReference>
<dbReference type="InterPro" id="IPR023296">
    <property type="entry name" value="Glyco_hydro_beta-prop_sf"/>
</dbReference>
<dbReference type="Gene3D" id="2.115.10.20">
    <property type="entry name" value="Glycosyl hydrolase domain, family 43"/>
    <property type="match status" value="1"/>
</dbReference>
<dbReference type="PANTHER" id="PTHR43772:SF2">
    <property type="entry name" value="PUTATIVE (AFU_ORTHOLOGUE AFUA_2G04480)-RELATED"/>
    <property type="match status" value="1"/>
</dbReference>
<name>A0AA42B6P1_9GAMM</name>
<evidence type="ECO:0000256" key="2">
    <source>
        <dbReference type="ARBA" id="ARBA00022651"/>
    </source>
</evidence>
<evidence type="ECO:0000256" key="6">
    <source>
        <dbReference type="PIRSR" id="PIRSR606710-2"/>
    </source>
</evidence>
<dbReference type="SUPFAM" id="SSF75005">
    <property type="entry name" value="Arabinanase/levansucrase/invertase"/>
    <property type="match status" value="1"/>
</dbReference>
<dbReference type="CDD" id="cd08990">
    <property type="entry name" value="GH43_AXH_like"/>
    <property type="match status" value="1"/>
</dbReference>
<feature type="chain" id="PRO_5041268298" evidence="8">
    <location>
        <begin position="26"/>
        <end position="506"/>
    </location>
</feature>
<comment type="similarity">
    <text evidence="1 7">Belongs to the glycosyl hydrolase 43 family.</text>
</comment>
<evidence type="ECO:0000256" key="3">
    <source>
        <dbReference type="ARBA" id="ARBA00022801"/>
    </source>
</evidence>
<keyword evidence="2" id="KW-0624">Polysaccharide degradation</keyword>
<dbReference type="Proteomes" id="UP001165393">
    <property type="component" value="Unassembled WGS sequence"/>
</dbReference>
<keyword evidence="10" id="KW-1185">Reference proteome</keyword>
<keyword evidence="2" id="KW-0858">Xylan degradation</keyword>